<dbReference type="Proteomes" id="UP001234202">
    <property type="component" value="Unassembled WGS sequence"/>
</dbReference>
<protein>
    <submittedName>
        <fullName evidence="1">Uncharacterized protein</fullName>
    </submittedName>
</protein>
<dbReference type="EMBL" id="JASBWV010000012">
    <property type="protein sequence ID" value="KAJ9123509.1"/>
    <property type="molecule type" value="Genomic_DNA"/>
</dbReference>
<evidence type="ECO:0000313" key="2">
    <source>
        <dbReference type="Proteomes" id="UP001234202"/>
    </source>
</evidence>
<accession>A0ACC2XJG1</accession>
<proteinExistence type="predicted"/>
<comment type="caution">
    <text evidence="1">The sequence shown here is derived from an EMBL/GenBank/DDBJ whole genome shotgun (WGS) entry which is preliminary data.</text>
</comment>
<reference evidence="1" key="1">
    <citation type="submission" date="2023-04" db="EMBL/GenBank/DDBJ databases">
        <title>Draft Genome sequencing of Naganishia species isolated from polar environments using Oxford Nanopore Technology.</title>
        <authorList>
            <person name="Leo P."/>
            <person name="Venkateswaran K."/>
        </authorList>
    </citation>
    <scope>NUCLEOTIDE SEQUENCE</scope>
    <source>
        <strain evidence="1">DBVPG 5303</strain>
    </source>
</reference>
<keyword evidence="2" id="KW-1185">Reference proteome</keyword>
<name>A0ACC2XJG1_9TREE</name>
<organism evidence="1 2">
    <name type="scientific">Naganishia onofrii</name>
    <dbReference type="NCBI Taxonomy" id="1851511"/>
    <lineage>
        <taxon>Eukaryota</taxon>
        <taxon>Fungi</taxon>
        <taxon>Dikarya</taxon>
        <taxon>Basidiomycota</taxon>
        <taxon>Agaricomycotina</taxon>
        <taxon>Tremellomycetes</taxon>
        <taxon>Filobasidiales</taxon>
        <taxon>Filobasidiaceae</taxon>
        <taxon>Naganishia</taxon>
    </lineage>
</organism>
<sequence length="473" mass="51948">MTDHIIRLQCDAQNYPWGKEGSDSIITDFGPEASGRDWKFDENTPYAELWMTTHPNLPSKLYNNPSKLLSKHLDEHPELLGAVPGKFPKPVEGKNDKHVPFVFKILTCKQALPLQIHPDKKLAAELHARDPKKFADANHKPEIAVALTPFLGFAGFAPFDRIESNLRSVPELAQFLGGLGSYTEYLDDPTSADKLKALVKDILAMNQKSSGLVESAKDTIKAVTGLAEPEKERGGGDAQGVVRSLIERIERDGPGAVFAGTMWNQEQRQRIEKALKKTQEFYAGDPGIIVACFFMNLIELTPGEAMYVQEDGLHAWLDGQIIELMANSDDVLNAAFLEPGEKDDLNIFVDAMRCDPRPAETYKIKRQRWTMSEGAGAEVYQVPAEEFSLYHVAGESTSTTIKPLNGPTIAILTSVPSSGTATIVDKTAGSTIDVKKGQVYFIAAGTTVEFGAGVEAWAAFYDDQAREQTGDMK</sequence>
<evidence type="ECO:0000313" key="1">
    <source>
        <dbReference type="EMBL" id="KAJ9123509.1"/>
    </source>
</evidence>
<gene>
    <name evidence="1" type="ORF">QFC24_003723</name>
</gene>